<evidence type="ECO:0000313" key="3">
    <source>
        <dbReference type="Proteomes" id="UP000231134"/>
    </source>
</evidence>
<comment type="caution">
    <text evidence="2">The sequence shown here is derived from an EMBL/GenBank/DDBJ whole genome shotgun (WGS) entry which is preliminary data.</text>
</comment>
<reference evidence="2 3" key="1">
    <citation type="submission" date="2017-11" db="EMBL/GenBank/DDBJ databases">
        <title>Animal gut microbial communities from fecal samples from Wisconsin, USA.</title>
        <authorList>
            <person name="Neumann A."/>
        </authorList>
    </citation>
    <scope>NUCLEOTIDE SEQUENCE [LARGE SCALE GENOMIC DNA]</scope>
    <source>
        <strain evidence="2 3">UWS3</strain>
    </source>
</reference>
<dbReference type="AlphaFoldDB" id="A0A2M9A3Q0"/>
<dbReference type="InterPro" id="IPR011873">
    <property type="entry name" value="CHP02147"/>
</dbReference>
<accession>A0A2M9A3Q0</accession>
<dbReference type="Proteomes" id="UP000231134">
    <property type="component" value="Unassembled WGS sequence"/>
</dbReference>
<evidence type="ECO:0000259" key="1">
    <source>
        <dbReference type="Pfam" id="PF14394"/>
    </source>
</evidence>
<dbReference type="EMBL" id="PGEX01000001">
    <property type="protein sequence ID" value="PJJ40355.1"/>
    <property type="molecule type" value="Genomic_DNA"/>
</dbReference>
<keyword evidence="3" id="KW-1185">Reference proteome</keyword>
<gene>
    <name evidence="2" type="ORF">BGX16_0274</name>
</gene>
<organism evidence="2 3">
    <name type="scientific">Hallerella succinigenes</name>
    <dbReference type="NCBI Taxonomy" id="1896222"/>
    <lineage>
        <taxon>Bacteria</taxon>
        <taxon>Pseudomonadati</taxon>
        <taxon>Fibrobacterota</taxon>
        <taxon>Fibrobacteria</taxon>
        <taxon>Fibrobacterales</taxon>
        <taxon>Fibrobacteraceae</taxon>
        <taxon>Hallerella</taxon>
    </lineage>
</organism>
<dbReference type="Pfam" id="PF14394">
    <property type="entry name" value="DUF4423"/>
    <property type="match status" value="1"/>
</dbReference>
<evidence type="ECO:0000313" key="2">
    <source>
        <dbReference type="EMBL" id="PJJ40355.1"/>
    </source>
</evidence>
<sequence>MEKLSLFNFLDYREYLLAYFDHRKAASPWYSYKVFGEGVGLDQSQVFRILQKQLHISKKALPRFLEYLKLEGREAEYFTKLVELGRSRRESETRCLFAEALALRGSKSRKLQDTQLELYSKWYYSVIRTLLGFVHVKDDYESLGQMVSPPISADIAKKSVQLLETLGLAKRDEEGFWTLTDLKLTTGSAYKNLQVHAYQSESMKLAMQSLELHTKELRDINVINMALDADAFRDCLAILSTARDEIRARVEKVENPDRVMRLASAFFPVAFTKVAKK</sequence>
<name>A0A2M9A3Q0_9BACT</name>
<proteinExistence type="predicted"/>
<protein>
    <submittedName>
        <fullName evidence="2">Uncharacterized protein (TIGR02147 family)</fullName>
    </submittedName>
</protein>
<feature type="domain" description="DUF4423" evidence="1">
    <location>
        <begin position="106"/>
        <end position="269"/>
    </location>
</feature>
<dbReference type="NCBIfam" id="TIGR02147">
    <property type="entry name" value="Fsuc_second"/>
    <property type="match status" value="1"/>
</dbReference>
<dbReference type="InterPro" id="IPR025537">
    <property type="entry name" value="DUF4423"/>
</dbReference>